<name>A0A6M3JMY7_9ZZZZ</name>
<sequence length="79" mass="9614">MKITIKITLRCDRCQKPMIYKNSGYNCVRAATQWLNYSPIDYYIHGNIICRSCYMKWTEFDKKPESKQFKQFMRTKKET</sequence>
<proteinExistence type="predicted"/>
<accession>A0A6M3JMY7</accession>
<protein>
    <submittedName>
        <fullName evidence="1">Uncharacterized protein</fullName>
    </submittedName>
</protein>
<gene>
    <name evidence="1" type="ORF">MM415A03310_0009</name>
</gene>
<dbReference type="EMBL" id="MT141858">
    <property type="protein sequence ID" value="QJA71246.1"/>
    <property type="molecule type" value="Genomic_DNA"/>
</dbReference>
<organism evidence="1">
    <name type="scientific">viral metagenome</name>
    <dbReference type="NCBI Taxonomy" id="1070528"/>
    <lineage>
        <taxon>unclassified sequences</taxon>
        <taxon>metagenomes</taxon>
        <taxon>organismal metagenomes</taxon>
    </lineage>
</organism>
<dbReference type="AlphaFoldDB" id="A0A6M3JMY7"/>
<evidence type="ECO:0000313" key="1">
    <source>
        <dbReference type="EMBL" id="QJA71246.1"/>
    </source>
</evidence>
<reference evidence="1" key="1">
    <citation type="submission" date="2020-03" db="EMBL/GenBank/DDBJ databases">
        <title>The deep terrestrial virosphere.</title>
        <authorList>
            <person name="Holmfeldt K."/>
            <person name="Nilsson E."/>
            <person name="Simone D."/>
            <person name="Lopez-Fernandez M."/>
            <person name="Wu X."/>
            <person name="de Brujin I."/>
            <person name="Lundin D."/>
            <person name="Andersson A."/>
            <person name="Bertilsson S."/>
            <person name="Dopson M."/>
        </authorList>
    </citation>
    <scope>NUCLEOTIDE SEQUENCE</scope>
    <source>
        <strain evidence="1">MM415A03310</strain>
    </source>
</reference>